<dbReference type="RefSeq" id="WP_185052101.1">
    <property type="nucleotide sequence ID" value="NZ_BAABIX010000068.1"/>
</dbReference>
<gene>
    <name evidence="1" type="ORF">HNP84_004881</name>
</gene>
<dbReference type="AlphaFoldDB" id="A0A840PGI2"/>
<dbReference type="Proteomes" id="UP000578449">
    <property type="component" value="Unassembled WGS sequence"/>
</dbReference>
<name>A0A840PGI2_9ACTN</name>
<proteinExistence type="predicted"/>
<accession>A0A840PGI2</accession>
<comment type="caution">
    <text evidence="1">The sequence shown here is derived from an EMBL/GenBank/DDBJ whole genome shotgun (WGS) entry which is preliminary data.</text>
</comment>
<keyword evidence="2" id="KW-1185">Reference proteome</keyword>
<evidence type="ECO:0008006" key="3">
    <source>
        <dbReference type="Google" id="ProtNLM"/>
    </source>
</evidence>
<dbReference type="InterPro" id="IPR045683">
    <property type="entry name" value="DUF6192"/>
</dbReference>
<dbReference type="Pfam" id="PF19691">
    <property type="entry name" value="DUF6192"/>
    <property type="match status" value="1"/>
</dbReference>
<evidence type="ECO:0000313" key="2">
    <source>
        <dbReference type="Proteomes" id="UP000578449"/>
    </source>
</evidence>
<protein>
    <recommendedName>
        <fullName evidence="3">RacO protein</fullName>
    </recommendedName>
</protein>
<reference evidence="1 2" key="1">
    <citation type="submission" date="2020-08" db="EMBL/GenBank/DDBJ databases">
        <title>Genomic Encyclopedia of Type Strains, Phase IV (KMG-IV): sequencing the most valuable type-strain genomes for metagenomic binning, comparative biology and taxonomic classification.</title>
        <authorList>
            <person name="Goeker M."/>
        </authorList>
    </citation>
    <scope>NUCLEOTIDE SEQUENCE [LARGE SCALE GENOMIC DNA]</scope>
    <source>
        <strain evidence="1 2">DSM 45615</strain>
    </source>
</reference>
<sequence>MQLHGGAQPDQGEALLGVLESLQLFADDLAIPVRTLETHRWVASRWPAKYRQAGVPYYIHATPASIRDDEERWARIAKPPLDNRTGTHRWTDTAAKQAVDQKLVNIASVQQKVERIHDLARDEEVAVRVATDLLRRPQVASRTMLDDTAKHMVNRAQVDHVRQAGQVVRQRTPALPRIEHSRDFLVLTGACAAFVSAIGRVVPGLRGHQFTADERAAVARNVARVRATADWIESAVESGEISGG</sequence>
<evidence type="ECO:0000313" key="1">
    <source>
        <dbReference type="EMBL" id="MBB5135145.1"/>
    </source>
</evidence>
<organism evidence="1 2">
    <name type="scientific">Thermocatellispora tengchongensis</name>
    <dbReference type="NCBI Taxonomy" id="1073253"/>
    <lineage>
        <taxon>Bacteria</taxon>
        <taxon>Bacillati</taxon>
        <taxon>Actinomycetota</taxon>
        <taxon>Actinomycetes</taxon>
        <taxon>Streptosporangiales</taxon>
        <taxon>Streptosporangiaceae</taxon>
        <taxon>Thermocatellispora</taxon>
    </lineage>
</organism>
<dbReference type="EMBL" id="JACHGN010000010">
    <property type="protein sequence ID" value="MBB5135145.1"/>
    <property type="molecule type" value="Genomic_DNA"/>
</dbReference>